<gene>
    <name evidence="1" type="ORF">BGZ97_006801</name>
</gene>
<evidence type="ECO:0008006" key="3">
    <source>
        <dbReference type="Google" id="ProtNLM"/>
    </source>
</evidence>
<dbReference type="InterPro" id="IPR015915">
    <property type="entry name" value="Kelch-typ_b-propeller"/>
</dbReference>
<dbReference type="SUPFAM" id="SSF117281">
    <property type="entry name" value="Kelch motif"/>
    <property type="match status" value="1"/>
</dbReference>
<accession>A0A9P6URU2</accession>
<dbReference type="EMBL" id="JAAAIN010000300">
    <property type="protein sequence ID" value="KAG0316501.1"/>
    <property type="molecule type" value="Genomic_DNA"/>
</dbReference>
<name>A0A9P6URU2_9FUNG</name>
<proteinExistence type="predicted"/>
<protein>
    <recommendedName>
        <fullName evidence="3">Kelch repeat protein</fullName>
    </recommendedName>
</protein>
<evidence type="ECO:0000313" key="2">
    <source>
        <dbReference type="Proteomes" id="UP000823405"/>
    </source>
</evidence>
<dbReference type="Proteomes" id="UP000823405">
    <property type="component" value="Unassembled WGS sequence"/>
</dbReference>
<dbReference type="OrthoDB" id="2446102at2759"/>
<keyword evidence="2" id="KW-1185">Reference proteome</keyword>
<organism evidence="1 2">
    <name type="scientific">Linnemannia gamsii</name>
    <dbReference type="NCBI Taxonomy" id="64522"/>
    <lineage>
        <taxon>Eukaryota</taxon>
        <taxon>Fungi</taxon>
        <taxon>Fungi incertae sedis</taxon>
        <taxon>Mucoromycota</taxon>
        <taxon>Mortierellomycotina</taxon>
        <taxon>Mortierellomycetes</taxon>
        <taxon>Mortierellales</taxon>
        <taxon>Mortierellaceae</taxon>
        <taxon>Linnemannia</taxon>
    </lineage>
</organism>
<comment type="caution">
    <text evidence="1">The sequence shown here is derived from an EMBL/GenBank/DDBJ whole genome shotgun (WGS) entry which is preliminary data.</text>
</comment>
<reference evidence="1" key="1">
    <citation type="journal article" date="2020" name="Fungal Divers.">
        <title>Resolving the Mortierellaceae phylogeny through synthesis of multi-gene phylogenetics and phylogenomics.</title>
        <authorList>
            <person name="Vandepol N."/>
            <person name="Liber J."/>
            <person name="Desiro A."/>
            <person name="Na H."/>
            <person name="Kennedy M."/>
            <person name="Barry K."/>
            <person name="Grigoriev I.V."/>
            <person name="Miller A.N."/>
            <person name="O'Donnell K."/>
            <person name="Stajich J.E."/>
            <person name="Bonito G."/>
        </authorList>
    </citation>
    <scope>NUCLEOTIDE SEQUENCE</scope>
    <source>
        <strain evidence="1">NVP60</strain>
    </source>
</reference>
<sequence>MFPAAFSSDEQTLYVFHIPQSATPFYYNVKNDIWKELWDARFEDTSYDGFQAVTDPRSGLIYIAGGYDSINYNVTSMKKLDIFDPVDLSIIAENLPNPDETFPVRWHYGSVWSKTTTAPKWQYMEASAGTGQSLVRCGHSTWLRSRGLKANREPPAPLLHARSQETSF</sequence>
<dbReference type="AlphaFoldDB" id="A0A9P6URU2"/>
<evidence type="ECO:0000313" key="1">
    <source>
        <dbReference type="EMBL" id="KAG0316501.1"/>
    </source>
</evidence>